<evidence type="ECO:0000313" key="2">
    <source>
        <dbReference type="Proteomes" id="UP000324029"/>
    </source>
</evidence>
<dbReference type="Proteomes" id="UP000324029">
    <property type="component" value="Unassembled WGS sequence"/>
</dbReference>
<sequence length="101" mass="11139">MRISIKESGGAAFFPGLAKPRSVELDALPEQDQQELRQLIEDSGFFRLPQSTRPEPGNPGQVHYTLTVTEGAREHTVCVLAPVKSQALDGLVQCVRRHINC</sequence>
<dbReference type="Pfam" id="PF20242">
    <property type="entry name" value="Emfourin"/>
    <property type="match status" value="1"/>
</dbReference>
<dbReference type="RefSeq" id="WP_032880234.1">
    <property type="nucleotide sequence ID" value="NZ_LR027557.1"/>
</dbReference>
<comment type="caution">
    <text evidence="1">The sequence shown here is derived from an EMBL/GenBank/DDBJ whole genome shotgun (WGS) entry which is preliminary data.</text>
</comment>
<accession>A0A5D3G3I7</accession>
<name>A0A5D3G3I7_9PSED</name>
<evidence type="ECO:0000313" key="1">
    <source>
        <dbReference type="EMBL" id="TYK54650.1"/>
    </source>
</evidence>
<protein>
    <submittedName>
        <fullName evidence="1">Uncharacterized protein</fullName>
    </submittedName>
</protein>
<gene>
    <name evidence="1" type="ORF">FXO26_26725</name>
</gene>
<reference evidence="1 2" key="1">
    <citation type="submission" date="2019-08" db="EMBL/GenBank/DDBJ databases">
        <title>Subclass B2 metallo-beta lactamase from Pseudomonas synxantha.</title>
        <authorList>
            <person name="Poirel L."/>
            <person name="Palmieri M."/>
            <person name="Masseron A."/>
            <person name="Perreten V."/>
            <person name="Nordman P."/>
        </authorList>
    </citation>
    <scope>NUCLEOTIDE SEQUENCE [LARGE SCALE GENOMIC DNA]</scope>
    <source>
        <strain evidence="1 2">MCP106</strain>
    </source>
</reference>
<dbReference type="AlphaFoldDB" id="A0A5D3G3I7"/>
<organism evidence="1 2">
    <name type="scientific">Pseudomonas synxantha</name>
    <dbReference type="NCBI Taxonomy" id="47883"/>
    <lineage>
        <taxon>Bacteria</taxon>
        <taxon>Pseudomonadati</taxon>
        <taxon>Pseudomonadota</taxon>
        <taxon>Gammaproteobacteria</taxon>
        <taxon>Pseudomonadales</taxon>
        <taxon>Pseudomonadaceae</taxon>
        <taxon>Pseudomonas</taxon>
    </lineage>
</organism>
<reference evidence="1 2" key="2">
    <citation type="submission" date="2019-08" db="EMBL/GenBank/DDBJ databases">
        <authorList>
            <person name="Brilhante M."/>
            <person name="Perreten V."/>
        </authorList>
    </citation>
    <scope>NUCLEOTIDE SEQUENCE [LARGE SCALE GENOMIC DNA]</scope>
    <source>
        <strain evidence="1 2">MCP106</strain>
    </source>
</reference>
<dbReference type="InterPro" id="IPR049457">
    <property type="entry name" value="Emfourin"/>
</dbReference>
<proteinExistence type="predicted"/>
<dbReference type="EMBL" id="VSRO01000018">
    <property type="protein sequence ID" value="TYK54650.1"/>
    <property type="molecule type" value="Genomic_DNA"/>
</dbReference>